<dbReference type="GO" id="GO:0005789">
    <property type="term" value="C:endoplasmic reticulum membrane"/>
    <property type="evidence" value="ECO:0007669"/>
    <property type="project" value="UniProtKB-SubCell"/>
</dbReference>
<evidence type="ECO:0000256" key="2">
    <source>
        <dbReference type="ARBA" id="ARBA00004922"/>
    </source>
</evidence>
<accession>A0AAN7YIF3</accession>
<evidence type="ECO:0000313" key="12">
    <source>
        <dbReference type="EMBL" id="KAK5088681.1"/>
    </source>
</evidence>
<comment type="function">
    <text evidence="11">Participates in the formation of the lipid-linked precursor oligosaccharide for N-glycosylation. Involved in assembling the dolichol-pyrophosphate-GlcNAc(2)-Man(5) intermediate on the cytoplasmic surface of the ER.</text>
</comment>
<evidence type="ECO:0000256" key="7">
    <source>
        <dbReference type="ARBA" id="ARBA00022692"/>
    </source>
</evidence>
<dbReference type="Proteomes" id="UP001309876">
    <property type="component" value="Unassembled WGS sequence"/>
</dbReference>
<dbReference type="GO" id="GO:0004578">
    <property type="term" value="F:chitobiosyldiphosphodolichol beta-mannosyltransferase activity"/>
    <property type="evidence" value="ECO:0007669"/>
    <property type="project" value="UniProtKB-EC"/>
</dbReference>
<dbReference type="PANTHER" id="PTHR13036:SF0">
    <property type="entry name" value="CHITOBIOSYLDIPHOSPHODOLICHOL BETA-MANNOSYLTRANSFERASE"/>
    <property type="match status" value="1"/>
</dbReference>
<dbReference type="Gene3D" id="3.40.50.2000">
    <property type="entry name" value="Glycogen Phosphorylase B"/>
    <property type="match status" value="1"/>
</dbReference>
<keyword evidence="5 12" id="KW-0328">Glycosyltransferase</keyword>
<evidence type="ECO:0000256" key="4">
    <source>
        <dbReference type="ARBA" id="ARBA00015841"/>
    </source>
</evidence>
<keyword evidence="13" id="KW-1185">Reference proteome</keyword>
<dbReference type="PANTHER" id="PTHR13036">
    <property type="entry name" value="BETA1,4 MANNOSYLTRANSFERASE"/>
    <property type="match status" value="1"/>
</dbReference>
<comment type="pathway">
    <text evidence="2">Protein modification; protein glycosylation.</text>
</comment>
<keyword evidence="7" id="KW-0812">Transmembrane</keyword>
<evidence type="ECO:0000256" key="10">
    <source>
        <dbReference type="ARBA" id="ARBA00023136"/>
    </source>
</evidence>
<dbReference type="InterPro" id="IPR026051">
    <property type="entry name" value="ALG1-like"/>
</dbReference>
<dbReference type="SUPFAM" id="SSF53756">
    <property type="entry name" value="UDP-Glycosyltransferase/glycogen phosphorylase"/>
    <property type="match status" value="1"/>
</dbReference>
<sequence>MLWLLVTLIVVVVSIAIAFLLLRPIPAKYVKGSIQVVVLGDIGHSPRMQYHALSIAEHGGQVELVGYIDSEPLQPLREHPSVILRPLSRPPQVLQTSNKLLFLLGAPLKVIFQTWTLWEALARQATAHEWMLVQNPPSIPTLLLAILACRARNTKLVVDWHNFGYSILALKLGHSHLLVRVSKYYEYALAKFAYCHFTVTDAMRDVLKNDLAIAQPILTLHDRPAPIFQPMTSQQRAAFLVQQALTAGEASEILQGKTRLVVSSTSWTPDEDFSVLLEALCKYSASAISDSPQLPELLVIITGKGPLRDRYLQKIKSLEASQDLEMITVKTDWLSFEQYASLLAAADLGLSLHTSSSGVDLPMKVVDMFGAGLPVLGYNNYKAWPELVREDINGKGFANAQQMSDTMRLLFDPPPTKLDKLKQGAIHESNRRWDAEWEPIAGRLFGLVT</sequence>
<keyword evidence="9" id="KW-1133">Transmembrane helix</keyword>
<evidence type="ECO:0000256" key="11">
    <source>
        <dbReference type="ARBA" id="ARBA00024899"/>
    </source>
</evidence>
<evidence type="ECO:0000256" key="3">
    <source>
        <dbReference type="ARBA" id="ARBA00012611"/>
    </source>
</evidence>
<dbReference type="EMBL" id="JAVRRJ010000002">
    <property type="protein sequence ID" value="KAK5088681.1"/>
    <property type="molecule type" value="Genomic_DNA"/>
</dbReference>
<reference evidence="12 13" key="1">
    <citation type="submission" date="2023-08" db="EMBL/GenBank/DDBJ databases">
        <title>Black Yeasts Isolated from many extreme environments.</title>
        <authorList>
            <person name="Coleine C."/>
            <person name="Stajich J.E."/>
            <person name="Selbmann L."/>
        </authorList>
    </citation>
    <scope>NUCLEOTIDE SEQUENCE [LARGE SCALE GENOMIC DNA]</scope>
    <source>
        <strain evidence="12 13">CCFEE 5910</strain>
    </source>
</reference>
<dbReference type="AlphaFoldDB" id="A0AAN7YIF3"/>
<evidence type="ECO:0000313" key="13">
    <source>
        <dbReference type="Proteomes" id="UP001309876"/>
    </source>
</evidence>
<evidence type="ECO:0000256" key="9">
    <source>
        <dbReference type="ARBA" id="ARBA00022989"/>
    </source>
</evidence>
<proteinExistence type="predicted"/>
<dbReference type="EC" id="2.4.1.142" evidence="3"/>
<keyword evidence="6 12" id="KW-0808">Transferase</keyword>
<keyword evidence="8" id="KW-0256">Endoplasmic reticulum</keyword>
<comment type="caution">
    <text evidence="12">The sequence shown here is derived from an EMBL/GenBank/DDBJ whole genome shotgun (WGS) entry which is preliminary data.</text>
</comment>
<keyword evidence="10" id="KW-0472">Membrane</keyword>
<evidence type="ECO:0000256" key="5">
    <source>
        <dbReference type="ARBA" id="ARBA00022676"/>
    </source>
</evidence>
<dbReference type="FunFam" id="3.40.50.2000:FF:000162">
    <property type="entry name" value="Beta-1,4-mannosyltransferase (Alg1), putative"/>
    <property type="match status" value="1"/>
</dbReference>
<protein>
    <recommendedName>
        <fullName evidence="4">Chitobiosyldiphosphodolichol beta-mannosyltransferase</fullName>
        <ecNumber evidence="3">2.4.1.142</ecNumber>
    </recommendedName>
</protein>
<evidence type="ECO:0000256" key="1">
    <source>
        <dbReference type="ARBA" id="ARBA00004389"/>
    </source>
</evidence>
<organism evidence="12 13">
    <name type="scientific">Lithohypha guttulata</name>
    <dbReference type="NCBI Taxonomy" id="1690604"/>
    <lineage>
        <taxon>Eukaryota</taxon>
        <taxon>Fungi</taxon>
        <taxon>Dikarya</taxon>
        <taxon>Ascomycota</taxon>
        <taxon>Pezizomycotina</taxon>
        <taxon>Eurotiomycetes</taxon>
        <taxon>Chaetothyriomycetidae</taxon>
        <taxon>Chaetothyriales</taxon>
        <taxon>Trichomeriaceae</taxon>
        <taxon>Lithohypha</taxon>
    </lineage>
</organism>
<evidence type="ECO:0000256" key="6">
    <source>
        <dbReference type="ARBA" id="ARBA00022679"/>
    </source>
</evidence>
<name>A0AAN7YIF3_9EURO</name>
<evidence type="ECO:0000256" key="8">
    <source>
        <dbReference type="ARBA" id="ARBA00022824"/>
    </source>
</evidence>
<gene>
    <name evidence="12" type="primary">ALG1</name>
    <name evidence="12" type="ORF">LTR05_002901</name>
</gene>
<comment type="subcellular location">
    <subcellularLocation>
        <location evidence="1">Endoplasmic reticulum membrane</location>
        <topology evidence="1">Single-pass membrane protein</topology>
    </subcellularLocation>
</comment>